<comment type="similarity">
    <text evidence="1">Belongs to the AAA ATPase family. BCS1 subfamily.</text>
</comment>
<dbReference type="InterPro" id="IPR003959">
    <property type="entry name" value="ATPase_AAA_core"/>
</dbReference>
<dbReference type="InterPro" id="IPR003960">
    <property type="entry name" value="ATPase_AAA_CS"/>
</dbReference>
<dbReference type="PROSITE" id="PS00674">
    <property type="entry name" value="AAA"/>
    <property type="match status" value="1"/>
</dbReference>
<evidence type="ECO:0000256" key="1">
    <source>
        <dbReference type="ARBA" id="ARBA00007448"/>
    </source>
</evidence>
<dbReference type="SUPFAM" id="SSF52540">
    <property type="entry name" value="P-loop containing nucleoside triphosphate hydrolases"/>
    <property type="match status" value="1"/>
</dbReference>
<protein>
    <recommendedName>
        <fullName evidence="2">AAA+ ATPase domain-containing protein</fullName>
    </recommendedName>
</protein>
<dbReference type="InterPro" id="IPR003593">
    <property type="entry name" value="AAA+_ATPase"/>
</dbReference>
<accession>A0A6C0HZR0</accession>
<dbReference type="PANTHER" id="PTHR23070">
    <property type="entry name" value="BCS1 AAA-TYPE ATPASE"/>
    <property type="match status" value="1"/>
</dbReference>
<sequence length="518" mass="61206">MDPIHILEVSLLSKFINEPSTLLTNPIILTCIIIYAFLKQIPWHIYYYIETEIKEWFLDEKNVSSIMIPYHLKTYTSYGSSKAVDKIVYSDRFRAINYHIKRYHLHKLVSLTEIINFENSRYLEGECDFILLPKDKQKIQIDENEHIFFEIVLEKYRESNDEKDDKTNERPNLTKKYIYKLTKKGKKSIETLNLFLERLEKEYQTEILNKTVQTVFEYKKSVKDDDDQQVTMFTETPFKTNKSFDNIFFEGKNEFIEFISPFTEKNDEIIKQYEKSGNPFKAVIILHGHPGCGKSSLIKATAKYTGRHIILVPWTKIKTCNDFVSLFRPIKINNKTYNQDELIIVFEDFDANENKTIKIREGLKKSKENNKDTDSVDSNTTDDLWKHKIENFMNCQVLPSKIDDELTLEYILNVLDGPVELYNTIVFFTTNDINVIDPALKRTGRIDRILNMERANRKIIKEMIAHRFSVSIKSLDKYIKHINKIREYTIPYADISQICNNSSRIEECLEKILLIKYK</sequence>
<dbReference type="InterPro" id="IPR050747">
    <property type="entry name" value="Mitochondrial_chaperone_BCS1"/>
</dbReference>
<dbReference type="Gene3D" id="3.40.50.300">
    <property type="entry name" value="P-loop containing nucleotide triphosphate hydrolases"/>
    <property type="match status" value="1"/>
</dbReference>
<dbReference type="AlphaFoldDB" id="A0A6C0HZR0"/>
<organism evidence="3">
    <name type="scientific">viral metagenome</name>
    <dbReference type="NCBI Taxonomy" id="1070528"/>
    <lineage>
        <taxon>unclassified sequences</taxon>
        <taxon>metagenomes</taxon>
        <taxon>organismal metagenomes</taxon>
    </lineage>
</organism>
<name>A0A6C0HZR0_9ZZZZ</name>
<reference evidence="3" key="1">
    <citation type="journal article" date="2020" name="Nature">
        <title>Giant virus diversity and host interactions through global metagenomics.</title>
        <authorList>
            <person name="Schulz F."/>
            <person name="Roux S."/>
            <person name="Paez-Espino D."/>
            <person name="Jungbluth S."/>
            <person name="Walsh D.A."/>
            <person name="Denef V.J."/>
            <person name="McMahon K.D."/>
            <person name="Konstantinidis K.T."/>
            <person name="Eloe-Fadrosh E.A."/>
            <person name="Kyrpides N.C."/>
            <person name="Woyke T."/>
        </authorList>
    </citation>
    <scope>NUCLEOTIDE SEQUENCE</scope>
    <source>
        <strain evidence="3">GVMAG-M-3300023184-184</strain>
    </source>
</reference>
<dbReference type="InterPro" id="IPR027417">
    <property type="entry name" value="P-loop_NTPase"/>
</dbReference>
<dbReference type="SMART" id="SM00382">
    <property type="entry name" value="AAA"/>
    <property type="match status" value="1"/>
</dbReference>
<dbReference type="EMBL" id="MN740057">
    <property type="protein sequence ID" value="QHT86009.1"/>
    <property type="molecule type" value="Genomic_DNA"/>
</dbReference>
<evidence type="ECO:0000313" key="3">
    <source>
        <dbReference type="EMBL" id="QHT86009.1"/>
    </source>
</evidence>
<dbReference type="GO" id="GO:0005524">
    <property type="term" value="F:ATP binding"/>
    <property type="evidence" value="ECO:0007669"/>
    <property type="project" value="InterPro"/>
</dbReference>
<dbReference type="Pfam" id="PF00004">
    <property type="entry name" value="AAA"/>
    <property type="match status" value="1"/>
</dbReference>
<evidence type="ECO:0000259" key="2">
    <source>
        <dbReference type="SMART" id="SM00382"/>
    </source>
</evidence>
<dbReference type="GO" id="GO:0016887">
    <property type="term" value="F:ATP hydrolysis activity"/>
    <property type="evidence" value="ECO:0007669"/>
    <property type="project" value="InterPro"/>
</dbReference>
<feature type="domain" description="AAA+ ATPase" evidence="2">
    <location>
        <begin position="280"/>
        <end position="456"/>
    </location>
</feature>
<proteinExistence type="inferred from homology"/>